<gene>
    <name evidence="2" type="ORF">pipiens_015207</name>
</gene>
<dbReference type="CDD" id="cd00303">
    <property type="entry name" value="retropepsin_like"/>
    <property type="match status" value="1"/>
</dbReference>
<evidence type="ECO:0000313" key="3">
    <source>
        <dbReference type="Proteomes" id="UP001562425"/>
    </source>
</evidence>
<organism evidence="2 3">
    <name type="scientific">Culex pipiens pipiens</name>
    <name type="common">Northern house mosquito</name>
    <dbReference type="NCBI Taxonomy" id="38569"/>
    <lineage>
        <taxon>Eukaryota</taxon>
        <taxon>Metazoa</taxon>
        <taxon>Ecdysozoa</taxon>
        <taxon>Arthropoda</taxon>
        <taxon>Hexapoda</taxon>
        <taxon>Insecta</taxon>
        <taxon>Pterygota</taxon>
        <taxon>Neoptera</taxon>
        <taxon>Endopterygota</taxon>
        <taxon>Diptera</taxon>
        <taxon>Nematocera</taxon>
        <taxon>Culicoidea</taxon>
        <taxon>Culicidae</taxon>
        <taxon>Culicinae</taxon>
        <taxon>Culicini</taxon>
        <taxon>Culex</taxon>
        <taxon>Culex</taxon>
    </lineage>
</organism>
<sequence length="442" mass="49022">MFYSDFSCESSSRIPVKNFTKLVVEIWNHIFQKRLQEALDKSILPQLCSDKQQRTFKPRTQLQILRDAECPVATPAAQANKENKESNEPKEKETVKDLTDFLYTRIRVLSSLKTMTAGTKADTKPSKQRKAPFTRSSYNAVQSSGISCVVCSEPHLLYRCPTFQGMSVAARDKVVRTNSMCLNCFRRGHQATQCTSRFVCQNCSAKHHTLVCFKPKRSDRPKPTSSGQDFNRGGNNGPNGGSSNQAAQSSTQTETVTSNVAAHRTSTVLLATAVVLVEDDEGVKFPARALLDSGSECNFMTERLCQRLKVQRKRSNVAVYGIGQANTKVKHKIQATIKSRVTGFSRRMEFLLLPKVTANLPTSDVSVAGWEFPPDVELADPAFFNSKTVDIVLGIHHFFAFFNSGKELELGVGLPTLTETVFGWIVTGNVENQDSNSVTQCN</sequence>
<name>A0ABD1CRP1_CULPP</name>
<dbReference type="PANTHER" id="PTHR47331">
    <property type="entry name" value="PHD-TYPE DOMAIN-CONTAINING PROTEIN"/>
    <property type="match status" value="1"/>
</dbReference>
<dbReference type="Proteomes" id="UP001562425">
    <property type="component" value="Unassembled WGS sequence"/>
</dbReference>
<dbReference type="PANTHER" id="PTHR47331:SF5">
    <property type="entry name" value="RIBONUCLEASE H"/>
    <property type="match status" value="1"/>
</dbReference>
<keyword evidence="3" id="KW-1185">Reference proteome</keyword>
<accession>A0ABD1CRP1</accession>
<dbReference type="Gene3D" id="2.40.70.10">
    <property type="entry name" value="Acid Proteases"/>
    <property type="match status" value="1"/>
</dbReference>
<evidence type="ECO:0000256" key="1">
    <source>
        <dbReference type="SAM" id="MobiDB-lite"/>
    </source>
</evidence>
<dbReference type="InterPro" id="IPR021109">
    <property type="entry name" value="Peptidase_aspartic_dom_sf"/>
</dbReference>
<evidence type="ECO:0008006" key="4">
    <source>
        <dbReference type="Google" id="ProtNLM"/>
    </source>
</evidence>
<reference evidence="2 3" key="1">
    <citation type="submission" date="2024-05" db="EMBL/GenBank/DDBJ databases">
        <title>Culex pipiens pipiens assembly and annotation.</title>
        <authorList>
            <person name="Alout H."/>
            <person name="Durand T."/>
        </authorList>
    </citation>
    <scope>NUCLEOTIDE SEQUENCE [LARGE SCALE GENOMIC DNA]</scope>
    <source>
        <strain evidence="2">HA-2024</strain>
        <tissue evidence="2">Whole body</tissue>
    </source>
</reference>
<feature type="compositionally biased region" description="Low complexity" evidence="1">
    <location>
        <begin position="241"/>
        <end position="258"/>
    </location>
</feature>
<feature type="region of interest" description="Disordered" evidence="1">
    <location>
        <begin position="74"/>
        <end position="93"/>
    </location>
</feature>
<feature type="region of interest" description="Disordered" evidence="1">
    <location>
        <begin position="215"/>
        <end position="258"/>
    </location>
</feature>
<dbReference type="AlphaFoldDB" id="A0ABD1CRP1"/>
<comment type="caution">
    <text evidence="2">The sequence shown here is derived from an EMBL/GenBank/DDBJ whole genome shotgun (WGS) entry which is preliminary data.</text>
</comment>
<dbReference type="EMBL" id="JBEHCU010009937">
    <property type="protein sequence ID" value="KAL1379018.1"/>
    <property type="molecule type" value="Genomic_DNA"/>
</dbReference>
<feature type="non-terminal residue" evidence="2">
    <location>
        <position position="442"/>
    </location>
</feature>
<evidence type="ECO:0000313" key="2">
    <source>
        <dbReference type="EMBL" id="KAL1379018.1"/>
    </source>
</evidence>
<protein>
    <recommendedName>
        <fullName evidence="4">Peptidase aspartic putative domain-containing protein</fullName>
    </recommendedName>
</protein>
<feature type="compositionally biased region" description="Basic and acidic residues" evidence="1">
    <location>
        <begin position="81"/>
        <end position="93"/>
    </location>
</feature>
<proteinExistence type="predicted"/>